<dbReference type="Gene3D" id="3.30.70.2650">
    <property type="match status" value="1"/>
</dbReference>
<dbReference type="Pfam" id="PF08223">
    <property type="entry name" value="PaaX_C"/>
    <property type="match status" value="1"/>
</dbReference>
<protein>
    <submittedName>
        <fullName evidence="4">Phenylacetic acid degradation operon negative regulatory protein PaaX</fullName>
    </submittedName>
</protein>
<name>A0A8J2VEP8_9BACL</name>
<reference evidence="4" key="2">
    <citation type="submission" date="2020-09" db="EMBL/GenBank/DDBJ databases">
        <authorList>
            <person name="Sun Q."/>
            <person name="Zhou Y."/>
        </authorList>
    </citation>
    <scope>NUCLEOTIDE SEQUENCE</scope>
    <source>
        <strain evidence="4">CGMCC 1.15179</strain>
    </source>
</reference>
<keyword evidence="5" id="KW-1185">Reference proteome</keyword>
<dbReference type="InterPro" id="IPR036388">
    <property type="entry name" value="WH-like_DNA-bd_sf"/>
</dbReference>
<evidence type="ECO:0000313" key="5">
    <source>
        <dbReference type="Proteomes" id="UP000625210"/>
    </source>
</evidence>
<gene>
    <name evidence="4" type="ORF">GCM10011571_12820</name>
</gene>
<sequence length="297" mass="35204">MKPRSLMFTLYGEYIQYYGGEIWIGSLIRLMNEFGISEQSVRGATLRMVNQGLLQVRRVGNRSFYSLTELGKRNIADGVKRVYTISNHKWDQLWRVLTYSIPEEKRELRNQFRKELTWLGFGLILNSIWVSPNPLEEKVMELIKTYKLEPYVLFFQTNSILTFDNNEIVSRGWDIPEIAKKYDQFIDYYKPEYEKLKEQVWKGTISDRECFKIRTALVHEYRKFLFIDPVLPNDLRPENWSGSHASQLFWTIHQLVSVGAVHYFEQIFEHSPDKDRIADREKAINPFVDANVNFHNG</sequence>
<evidence type="ECO:0000259" key="2">
    <source>
        <dbReference type="Pfam" id="PF08223"/>
    </source>
</evidence>
<evidence type="ECO:0000313" key="4">
    <source>
        <dbReference type="EMBL" id="GGE12825.1"/>
    </source>
</evidence>
<dbReference type="InterPro" id="IPR011965">
    <property type="entry name" value="PaaX_trns_reg"/>
</dbReference>
<dbReference type="GO" id="GO:0006351">
    <property type="term" value="P:DNA-templated transcription"/>
    <property type="evidence" value="ECO:0007669"/>
    <property type="project" value="InterPro"/>
</dbReference>
<dbReference type="Pfam" id="PF07848">
    <property type="entry name" value="PaaX"/>
    <property type="match status" value="1"/>
</dbReference>
<dbReference type="NCBIfam" id="TIGR02277">
    <property type="entry name" value="PaaX_trns_reg"/>
    <property type="match status" value="1"/>
</dbReference>
<feature type="domain" description="Transcriptional repressor PaaX-like central Cas2-like" evidence="3">
    <location>
        <begin position="88"/>
        <end position="169"/>
    </location>
</feature>
<dbReference type="InterPro" id="IPR036390">
    <property type="entry name" value="WH_DNA-bd_sf"/>
</dbReference>
<dbReference type="Pfam" id="PF20803">
    <property type="entry name" value="PaaX_M"/>
    <property type="match status" value="1"/>
</dbReference>
<dbReference type="InterPro" id="IPR012906">
    <property type="entry name" value="PaaX-like_N"/>
</dbReference>
<dbReference type="Gene3D" id="1.20.58.1460">
    <property type="match status" value="1"/>
</dbReference>
<dbReference type="Gene3D" id="1.10.10.10">
    <property type="entry name" value="Winged helix-like DNA-binding domain superfamily/Winged helix DNA-binding domain"/>
    <property type="match status" value="1"/>
</dbReference>
<dbReference type="RefSeq" id="WP_188647051.1">
    <property type="nucleotide sequence ID" value="NZ_BMHQ01000003.1"/>
</dbReference>
<proteinExistence type="predicted"/>
<organism evidence="4 5">
    <name type="scientific">Marinithermofilum abyssi</name>
    <dbReference type="NCBI Taxonomy" id="1571185"/>
    <lineage>
        <taxon>Bacteria</taxon>
        <taxon>Bacillati</taxon>
        <taxon>Bacillota</taxon>
        <taxon>Bacilli</taxon>
        <taxon>Bacillales</taxon>
        <taxon>Thermoactinomycetaceae</taxon>
        <taxon>Marinithermofilum</taxon>
    </lineage>
</organism>
<accession>A0A8J2VEP8</accession>
<evidence type="ECO:0000259" key="1">
    <source>
        <dbReference type="Pfam" id="PF07848"/>
    </source>
</evidence>
<dbReference type="Proteomes" id="UP000625210">
    <property type="component" value="Unassembled WGS sequence"/>
</dbReference>
<dbReference type="PANTHER" id="PTHR30319">
    <property type="entry name" value="PHENYLACETIC ACID REGULATOR-RELATED TRANSCRIPTIONAL REPRESSOR"/>
    <property type="match status" value="1"/>
</dbReference>
<evidence type="ECO:0000259" key="3">
    <source>
        <dbReference type="Pfam" id="PF20803"/>
    </source>
</evidence>
<feature type="domain" description="Transcriptional repressor PaaX-like N-terminal" evidence="1">
    <location>
        <begin position="3"/>
        <end position="69"/>
    </location>
</feature>
<dbReference type="SUPFAM" id="SSF46785">
    <property type="entry name" value="Winged helix' DNA-binding domain"/>
    <property type="match status" value="1"/>
</dbReference>
<reference evidence="4" key="1">
    <citation type="journal article" date="2014" name="Int. J. Syst. Evol. Microbiol.">
        <title>Complete genome sequence of Corynebacterium casei LMG S-19264T (=DSM 44701T), isolated from a smear-ripened cheese.</title>
        <authorList>
            <consortium name="US DOE Joint Genome Institute (JGI-PGF)"/>
            <person name="Walter F."/>
            <person name="Albersmeier A."/>
            <person name="Kalinowski J."/>
            <person name="Ruckert C."/>
        </authorList>
    </citation>
    <scope>NUCLEOTIDE SEQUENCE</scope>
    <source>
        <strain evidence="4">CGMCC 1.15179</strain>
    </source>
</reference>
<dbReference type="PIRSF" id="PIRSF020623">
    <property type="entry name" value="PaaX"/>
    <property type="match status" value="1"/>
</dbReference>
<feature type="domain" description="Transcriptional repressor PaaX-like C-terminal" evidence="2">
    <location>
        <begin position="173"/>
        <end position="265"/>
    </location>
</feature>
<dbReference type="AlphaFoldDB" id="A0A8J2VEP8"/>
<dbReference type="InterPro" id="IPR048846">
    <property type="entry name" value="PaaX-like_central"/>
</dbReference>
<comment type="caution">
    <text evidence="4">The sequence shown here is derived from an EMBL/GenBank/DDBJ whole genome shotgun (WGS) entry which is preliminary data.</text>
</comment>
<dbReference type="EMBL" id="BMHQ01000003">
    <property type="protein sequence ID" value="GGE12825.1"/>
    <property type="molecule type" value="Genomic_DNA"/>
</dbReference>
<dbReference type="InterPro" id="IPR013225">
    <property type="entry name" value="PaaX_C"/>
</dbReference>
<dbReference type="PANTHER" id="PTHR30319:SF1">
    <property type="entry name" value="TRANSCRIPTIONAL REPRESSOR PAAX"/>
    <property type="match status" value="1"/>
</dbReference>